<name>A0A084Y5P9_9PROT</name>
<dbReference type="EMBL" id="JDSS02000006">
    <property type="protein sequence ID" value="KFB70043.1"/>
    <property type="molecule type" value="Genomic_DNA"/>
</dbReference>
<dbReference type="AlphaFoldDB" id="A0A084Y5P9"/>
<evidence type="ECO:0000313" key="1">
    <source>
        <dbReference type="EMBL" id="KFB70043.1"/>
    </source>
</evidence>
<evidence type="ECO:0000313" key="2">
    <source>
        <dbReference type="Proteomes" id="UP000019812"/>
    </source>
</evidence>
<sequence length="156" mass="17575">MRAHVDRCVVLIYPPGLLQATKEVAHAAHVVTRLGHHLKTQAISFSFIITTVGQLRLNRAGLCRRNRSTGDLRVGTGSQYADGHRNHAGDRILFLAGNLPGQVILHHMRDFMCKYASQFRLRLRRQQGTGVHADETAEHRKRIDRVIANKEELTIA</sequence>
<accession>A0A084Y5P9</accession>
<dbReference type="Proteomes" id="UP000019812">
    <property type="component" value="Unassembled WGS sequence"/>
</dbReference>
<reference evidence="1 2" key="1">
    <citation type="submission" date="2014-07" db="EMBL/GenBank/DDBJ databases">
        <title>Expanding our view of genomic diversity in Candidatus Accumulibacter clades.</title>
        <authorList>
            <person name="Skennerton C.T."/>
            <person name="Barr J.J."/>
            <person name="Slater F.R."/>
            <person name="Bond P.L."/>
            <person name="Tyson G.W."/>
        </authorList>
    </citation>
    <scope>NUCLEOTIDE SEQUENCE [LARGE SCALE GENOMIC DNA]</scope>
    <source>
        <strain evidence="2">SK-01</strain>
    </source>
</reference>
<comment type="caution">
    <text evidence="1">The sequence shown here is derived from an EMBL/GenBank/DDBJ whole genome shotgun (WGS) entry which is preliminary data.</text>
</comment>
<gene>
    <name evidence="1" type="ORF">CAPSK01_000442</name>
</gene>
<organism evidence="1 2">
    <name type="scientific">Candidatus Accumulibacter vicinus</name>
    <dbReference type="NCBI Taxonomy" id="2954382"/>
    <lineage>
        <taxon>Bacteria</taxon>
        <taxon>Pseudomonadati</taxon>
        <taxon>Pseudomonadota</taxon>
        <taxon>Betaproteobacteria</taxon>
        <taxon>Candidatus Accumulibacter</taxon>
    </lineage>
</organism>
<proteinExistence type="predicted"/>
<protein>
    <submittedName>
        <fullName evidence="1">Uncharacterized protein</fullName>
    </submittedName>
</protein>